<proteinExistence type="inferred from homology"/>
<dbReference type="InterPro" id="IPR036052">
    <property type="entry name" value="TrpB-like_PALP_sf"/>
</dbReference>
<evidence type="ECO:0000256" key="4">
    <source>
        <dbReference type="ARBA" id="ARBA00023239"/>
    </source>
</evidence>
<dbReference type="Gene3D" id="3.40.50.1100">
    <property type="match status" value="2"/>
</dbReference>
<dbReference type="GO" id="GO:0009097">
    <property type="term" value="P:isoleucine biosynthetic process"/>
    <property type="evidence" value="ECO:0007669"/>
    <property type="project" value="TreeGrafter"/>
</dbReference>
<dbReference type="GO" id="GO:0006567">
    <property type="term" value="P:L-threonine catabolic process"/>
    <property type="evidence" value="ECO:0007669"/>
    <property type="project" value="TreeGrafter"/>
</dbReference>
<dbReference type="PANTHER" id="PTHR48078:SF6">
    <property type="entry name" value="L-THREONINE DEHYDRATASE CATABOLIC TDCB"/>
    <property type="match status" value="1"/>
</dbReference>
<comment type="caution">
    <text evidence="6">The sequence shown here is derived from an EMBL/GenBank/DDBJ whole genome shotgun (WGS) entry which is preliminary data.</text>
</comment>
<protein>
    <submittedName>
        <fullName evidence="6">Pyridoxal-5'-phosphate-dependent protein subunit beta</fullName>
    </submittedName>
</protein>
<dbReference type="CDD" id="cd01562">
    <property type="entry name" value="Thr-dehyd"/>
    <property type="match status" value="1"/>
</dbReference>
<evidence type="ECO:0000313" key="6">
    <source>
        <dbReference type="EMBL" id="PSN81799.1"/>
    </source>
</evidence>
<evidence type="ECO:0000256" key="1">
    <source>
        <dbReference type="ARBA" id="ARBA00001933"/>
    </source>
</evidence>
<dbReference type="InterPro" id="IPR001926">
    <property type="entry name" value="TrpB-like_PALP"/>
</dbReference>
<sequence>MSAHEFPTLKDVIEAKQVVHKYLKRTPLIYSRSLSKMLECDAYLKLENLQPTRAFKVRGGVYFMVKKLDEALKRGVVTASTGNHAQSIAYAGSLFGVDVKVVMPEGVPAIKQEATRALGAQVLIHGRYFDEANEYAKKLAEKNSNLYIHSINEPLLYPGVATMHWEVIEELPEVEVVINPIGGGSGICGACIVYKTIDSKIKVIGVQASGAPAFYKAWLTGELVNTGGVKTEAEGLATASAYQFPLRIVRGTLDDIVLVEDSEMFRAVRILLFNTGQLAELAGAASTAAALKIKQLLTGKKVVLMLTGGNISEEKVKKILNEQTL</sequence>
<gene>
    <name evidence="6" type="ORF">B9Q01_10090</name>
</gene>
<dbReference type="AlphaFoldDB" id="A0A2R6A601"/>
<dbReference type="SUPFAM" id="SSF53686">
    <property type="entry name" value="Tryptophan synthase beta subunit-like PLP-dependent enzymes"/>
    <property type="match status" value="1"/>
</dbReference>
<dbReference type="FunFam" id="3.40.50.1100:FF:000005">
    <property type="entry name" value="Threonine dehydratase catabolic"/>
    <property type="match status" value="1"/>
</dbReference>
<evidence type="ECO:0000256" key="3">
    <source>
        <dbReference type="ARBA" id="ARBA00022898"/>
    </source>
</evidence>
<evidence type="ECO:0000313" key="7">
    <source>
        <dbReference type="Proteomes" id="UP000240880"/>
    </source>
</evidence>
<name>A0A2R6A601_9ARCH</name>
<dbReference type="EMBL" id="NEXC01000149">
    <property type="protein sequence ID" value="PSN81799.1"/>
    <property type="molecule type" value="Genomic_DNA"/>
</dbReference>
<comment type="similarity">
    <text evidence="2">Belongs to the serine/threonine dehydratase family.</text>
</comment>
<comment type="cofactor">
    <cofactor evidence="1">
        <name>pyridoxal 5'-phosphate</name>
        <dbReference type="ChEBI" id="CHEBI:597326"/>
    </cofactor>
</comment>
<dbReference type="InterPro" id="IPR050147">
    <property type="entry name" value="Ser/Thr_Dehydratase"/>
</dbReference>
<accession>A0A2R6A601</accession>
<dbReference type="PANTHER" id="PTHR48078">
    <property type="entry name" value="THREONINE DEHYDRATASE, MITOCHONDRIAL-RELATED"/>
    <property type="match status" value="1"/>
</dbReference>
<evidence type="ECO:0000256" key="2">
    <source>
        <dbReference type="ARBA" id="ARBA00010869"/>
    </source>
</evidence>
<dbReference type="GO" id="GO:0006565">
    <property type="term" value="P:L-serine catabolic process"/>
    <property type="evidence" value="ECO:0007669"/>
    <property type="project" value="TreeGrafter"/>
</dbReference>
<keyword evidence="4" id="KW-0456">Lyase</keyword>
<evidence type="ECO:0000259" key="5">
    <source>
        <dbReference type="Pfam" id="PF00291"/>
    </source>
</evidence>
<keyword evidence="3" id="KW-0663">Pyridoxal phosphate</keyword>
<dbReference type="GO" id="GO:0003941">
    <property type="term" value="F:L-serine ammonia-lyase activity"/>
    <property type="evidence" value="ECO:0007669"/>
    <property type="project" value="TreeGrafter"/>
</dbReference>
<reference evidence="6 7" key="1">
    <citation type="submission" date="2017-04" db="EMBL/GenBank/DDBJ databases">
        <title>Novel microbial lineages endemic to geothermal iron-oxide mats fill important gaps in the evolutionary history of Archaea.</title>
        <authorList>
            <person name="Jay Z.J."/>
            <person name="Beam J.P."/>
            <person name="Dlakic M."/>
            <person name="Rusch D.B."/>
            <person name="Kozubal M.A."/>
            <person name="Inskeep W.P."/>
        </authorList>
    </citation>
    <scope>NUCLEOTIDE SEQUENCE [LARGE SCALE GENOMIC DNA]</scope>
    <source>
        <strain evidence="6">OSP_D</strain>
    </source>
</reference>
<dbReference type="Pfam" id="PF00291">
    <property type="entry name" value="PALP"/>
    <property type="match status" value="1"/>
</dbReference>
<feature type="domain" description="Tryptophan synthase beta chain-like PALP" evidence="5">
    <location>
        <begin position="23"/>
        <end position="308"/>
    </location>
</feature>
<dbReference type="Proteomes" id="UP000240880">
    <property type="component" value="Unassembled WGS sequence"/>
</dbReference>
<organism evidence="6 7">
    <name type="scientific">Candidatus Marsarchaeota G1 archaeon OSP_D</name>
    <dbReference type="NCBI Taxonomy" id="1978155"/>
    <lineage>
        <taxon>Archaea</taxon>
        <taxon>Candidatus Marsarchaeota</taxon>
        <taxon>Candidatus Marsarchaeota group 1</taxon>
    </lineage>
</organism>
<dbReference type="GO" id="GO:0004794">
    <property type="term" value="F:threonine deaminase activity"/>
    <property type="evidence" value="ECO:0007669"/>
    <property type="project" value="TreeGrafter"/>
</dbReference>